<sequence length="108" mass="11965">MQGVIITFFMLSFATFYSCNARLLLDAVSNKTIFNVIEYGAVGDGLTDDSQAFLKAWNGACGKSDSVGTIEVPYGKTFLLKPLLFNGPCKFSKVYFKVKMCDTYIMIN</sequence>
<evidence type="ECO:0000256" key="2">
    <source>
        <dbReference type="ARBA" id="ARBA00022512"/>
    </source>
</evidence>
<comment type="caution">
    <text evidence="6">The sequence shown here is derived from an EMBL/GenBank/DDBJ whole genome shotgun (WGS) entry which is preliminary data.</text>
</comment>
<evidence type="ECO:0000256" key="3">
    <source>
        <dbReference type="ARBA" id="ARBA00022525"/>
    </source>
</evidence>
<dbReference type="AlphaFoldDB" id="A0A6A4NJ18"/>
<organism evidence="6 7">
    <name type="scientific">Lupinus albus</name>
    <name type="common">White lupine</name>
    <name type="synonym">Lupinus termis</name>
    <dbReference type="NCBI Taxonomy" id="3870"/>
    <lineage>
        <taxon>Eukaryota</taxon>
        <taxon>Viridiplantae</taxon>
        <taxon>Streptophyta</taxon>
        <taxon>Embryophyta</taxon>
        <taxon>Tracheophyta</taxon>
        <taxon>Spermatophyta</taxon>
        <taxon>Magnoliopsida</taxon>
        <taxon>eudicotyledons</taxon>
        <taxon>Gunneridae</taxon>
        <taxon>Pentapetalae</taxon>
        <taxon>rosids</taxon>
        <taxon>fabids</taxon>
        <taxon>Fabales</taxon>
        <taxon>Fabaceae</taxon>
        <taxon>Papilionoideae</taxon>
        <taxon>50 kb inversion clade</taxon>
        <taxon>genistoids sensu lato</taxon>
        <taxon>core genistoids</taxon>
        <taxon>Genisteae</taxon>
        <taxon>Lupinus</taxon>
    </lineage>
</organism>
<dbReference type="GO" id="GO:0071555">
    <property type="term" value="P:cell wall organization"/>
    <property type="evidence" value="ECO:0007669"/>
    <property type="project" value="UniProtKB-KW"/>
</dbReference>
<dbReference type="EMBL" id="WOCE01000018">
    <property type="protein sequence ID" value="KAE9593656.1"/>
    <property type="molecule type" value="Genomic_DNA"/>
</dbReference>
<dbReference type="Proteomes" id="UP000447434">
    <property type="component" value="Chromosome 18"/>
</dbReference>
<evidence type="ECO:0000313" key="6">
    <source>
        <dbReference type="EMBL" id="KAE9593656.1"/>
    </source>
</evidence>
<evidence type="ECO:0000256" key="1">
    <source>
        <dbReference type="ARBA" id="ARBA00004191"/>
    </source>
</evidence>
<accession>A0A6A4NJ18</accession>
<reference evidence="7" key="1">
    <citation type="journal article" date="2020" name="Nat. Commun.">
        <title>Genome sequence of the cluster root forming white lupin.</title>
        <authorList>
            <person name="Hufnagel B."/>
            <person name="Marques A."/>
            <person name="Soriano A."/>
            <person name="Marques L."/>
            <person name="Divol F."/>
            <person name="Doumas P."/>
            <person name="Sallet E."/>
            <person name="Mancinotti D."/>
            <person name="Carrere S."/>
            <person name="Marande W."/>
            <person name="Arribat S."/>
            <person name="Keller J."/>
            <person name="Huneau C."/>
            <person name="Blein T."/>
            <person name="Aime D."/>
            <person name="Laguerre M."/>
            <person name="Taylor J."/>
            <person name="Schubert V."/>
            <person name="Nelson M."/>
            <person name="Geu-Flores F."/>
            <person name="Crespi M."/>
            <person name="Gallardo-Guerrero K."/>
            <person name="Delaux P.-M."/>
            <person name="Salse J."/>
            <person name="Berges H."/>
            <person name="Guyot R."/>
            <person name="Gouzy J."/>
            <person name="Peret B."/>
        </authorList>
    </citation>
    <scope>NUCLEOTIDE SEQUENCE [LARGE SCALE GENOMIC DNA]</scope>
    <source>
        <strain evidence="7">cv. Amiga</strain>
    </source>
</reference>
<dbReference type="Gene3D" id="2.160.20.10">
    <property type="entry name" value="Single-stranded right-handed beta-helix, Pectin lyase-like"/>
    <property type="match status" value="1"/>
</dbReference>
<keyword evidence="4" id="KW-0961">Cell wall biogenesis/degradation</keyword>
<keyword evidence="7" id="KW-1185">Reference proteome</keyword>
<dbReference type="InterPro" id="IPR011050">
    <property type="entry name" value="Pectin_lyase_fold/virulence"/>
</dbReference>
<dbReference type="PANTHER" id="PTHR31375">
    <property type="match status" value="1"/>
</dbReference>
<evidence type="ECO:0000256" key="5">
    <source>
        <dbReference type="SAM" id="SignalP"/>
    </source>
</evidence>
<dbReference type="SUPFAM" id="SSF51126">
    <property type="entry name" value="Pectin lyase-like"/>
    <property type="match status" value="1"/>
</dbReference>
<gene>
    <name evidence="6" type="ORF">Lalb_Chr18g0045381</name>
</gene>
<comment type="subcellular location">
    <subcellularLocation>
        <location evidence="1">Secreted</location>
        <location evidence="1">Cell wall</location>
    </subcellularLocation>
</comment>
<dbReference type="OrthoDB" id="1431875at2759"/>
<keyword evidence="2" id="KW-0134">Cell wall</keyword>
<proteinExistence type="predicted"/>
<name>A0A6A4NJ18_LUPAL</name>
<feature type="signal peptide" evidence="5">
    <location>
        <begin position="1"/>
        <end position="21"/>
    </location>
</feature>
<evidence type="ECO:0000313" key="7">
    <source>
        <dbReference type="Proteomes" id="UP000447434"/>
    </source>
</evidence>
<dbReference type="InterPro" id="IPR012334">
    <property type="entry name" value="Pectin_lyas_fold"/>
</dbReference>
<keyword evidence="3" id="KW-0964">Secreted</keyword>
<evidence type="ECO:0000256" key="4">
    <source>
        <dbReference type="ARBA" id="ARBA00023316"/>
    </source>
</evidence>
<protein>
    <submittedName>
        <fullName evidence="6">Putative polygalacturonase</fullName>
    </submittedName>
</protein>
<keyword evidence="5" id="KW-0732">Signal</keyword>
<feature type="chain" id="PRO_5025522430" evidence="5">
    <location>
        <begin position="22"/>
        <end position="108"/>
    </location>
</feature>